<reference evidence="2 3" key="1">
    <citation type="submission" date="2014-04" db="EMBL/GenBank/DDBJ databases">
        <authorList>
            <consortium name="DOE Joint Genome Institute"/>
            <person name="Kuo A."/>
            <person name="Gay G."/>
            <person name="Dore J."/>
            <person name="Kohler A."/>
            <person name="Nagy L.G."/>
            <person name="Floudas D."/>
            <person name="Copeland A."/>
            <person name="Barry K.W."/>
            <person name="Cichocki N."/>
            <person name="Veneault-Fourrey C."/>
            <person name="LaButti K."/>
            <person name="Lindquist E.A."/>
            <person name="Lipzen A."/>
            <person name="Lundell T."/>
            <person name="Morin E."/>
            <person name="Murat C."/>
            <person name="Sun H."/>
            <person name="Tunlid A."/>
            <person name="Henrissat B."/>
            <person name="Grigoriev I.V."/>
            <person name="Hibbett D.S."/>
            <person name="Martin F."/>
            <person name="Nordberg H.P."/>
            <person name="Cantor M.N."/>
            <person name="Hua S.X."/>
        </authorList>
    </citation>
    <scope>NUCLEOTIDE SEQUENCE [LARGE SCALE GENOMIC DNA]</scope>
    <source>
        <strain evidence="3">h7</strain>
    </source>
</reference>
<dbReference type="Proteomes" id="UP000053424">
    <property type="component" value="Unassembled WGS sequence"/>
</dbReference>
<feature type="transmembrane region" description="Helical" evidence="1">
    <location>
        <begin position="94"/>
        <end position="114"/>
    </location>
</feature>
<evidence type="ECO:0000256" key="1">
    <source>
        <dbReference type="SAM" id="Phobius"/>
    </source>
</evidence>
<protein>
    <submittedName>
        <fullName evidence="2">Uncharacterized protein</fullName>
    </submittedName>
</protein>
<reference evidence="3" key="2">
    <citation type="submission" date="2015-01" db="EMBL/GenBank/DDBJ databases">
        <title>Evolutionary Origins and Diversification of the Mycorrhizal Mutualists.</title>
        <authorList>
            <consortium name="DOE Joint Genome Institute"/>
            <consortium name="Mycorrhizal Genomics Consortium"/>
            <person name="Kohler A."/>
            <person name="Kuo A."/>
            <person name="Nagy L.G."/>
            <person name="Floudas D."/>
            <person name="Copeland A."/>
            <person name="Barry K.W."/>
            <person name="Cichocki N."/>
            <person name="Veneault-Fourrey C."/>
            <person name="LaButti K."/>
            <person name="Lindquist E.A."/>
            <person name="Lipzen A."/>
            <person name="Lundell T."/>
            <person name="Morin E."/>
            <person name="Murat C."/>
            <person name="Riley R."/>
            <person name="Ohm R."/>
            <person name="Sun H."/>
            <person name="Tunlid A."/>
            <person name="Henrissat B."/>
            <person name="Grigoriev I.V."/>
            <person name="Hibbett D.S."/>
            <person name="Martin F."/>
        </authorList>
    </citation>
    <scope>NUCLEOTIDE SEQUENCE [LARGE SCALE GENOMIC DNA]</scope>
    <source>
        <strain evidence="3">h7</strain>
    </source>
</reference>
<proteinExistence type="predicted"/>
<dbReference type="OrthoDB" id="2943398at2759"/>
<keyword evidence="3" id="KW-1185">Reference proteome</keyword>
<feature type="transmembrane region" description="Helical" evidence="1">
    <location>
        <begin position="135"/>
        <end position="154"/>
    </location>
</feature>
<gene>
    <name evidence="2" type="ORF">M413DRAFT_446072</name>
</gene>
<sequence length="202" mass="22328">MNARPTIATCMDNHDHKSENMTSRPNGHDYSQMIQCSIFSLHNMADIRKNHFYSLAEISLSPAKYSLFQILGFKFFEKIENAATPPFCLSLKSAAIVGVLGGTLLSLLYLLLLLKRHHLATDELDVISYYSYIQALCKEIAYSGLAGVIGASAIGRCSAHELSYFAISGILGPILFLVLMFGVVGLVIGVVRGMERVKYRFL</sequence>
<accession>A0A0C3BVL7</accession>
<evidence type="ECO:0000313" key="3">
    <source>
        <dbReference type="Proteomes" id="UP000053424"/>
    </source>
</evidence>
<name>A0A0C3BVL7_HEBCY</name>
<dbReference type="AlphaFoldDB" id="A0A0C3BVL7"/>
<keyword evidence="1" id="KW-1133">Transmembrane helix</keyword>
<dbReference type="EMBL" id="KN831782">
    <property type="protein sequence ID" value="KIM40650.1"/>
    <property type="molecule type" value="Genomic_DNA"/>
</dbReference>
<dbReference type="HOGENOM" id="CLU_1354759_0_0_1"/>
<organism evidence="2 3">
    <name type="scientific">Hebeloma cylindrosporum</name>
    <dbReference type="NCBI Taxonomy" id="76867"/>
    <lineage>
        <taxon>Eukaryota</taxon>
        <taxon>Fungi</taxon>
        <taxon>Dikarya</taxon>
        <taxon>Basidiomycota</taxon>
        <taxon>Agaricomycotina</taxon>
        <taxon>Agaricomycetes</taxon>
        <taxon>Agaricomycetidae</taxon>
        <taxon>Agaricales</taxon>
        <taxon>Agaricineae</taxon>
        <taxon>Hymenogastraceae</taxon>
        <taxon>Hebeloma</taxon>
    </lineage>
</organism>
<feature type="transmembrane region" description="Helical" evidence="1">
    <location>
        <begin position="166"/>
        <end position="191"/>
    </location>
</feature>
<keyword evidence="1" id="KW-0472">Membrane</keyword>
<evidence type="ECO:0000313" key="2">
    <source>
        <dbReference type="EMBL" id="KIM40650.1"/>
    </source>
</evidence>
<keyword evidence="1" id="KW-0812">Transmembrane</keyword>